<dbReference type="RefSeq" id="WP_002685275.1">
    <property type="nucleotide sequence ID" value="NZ_JH600070.1"/>
</dbReference>
<dbReference type="Proteomes" id="UP000005744">
    <property type="component" value="Unassembled WGS sequence"/>
</dbReference>
<accession>I3CFJ6</accession>
<gene>
    <name evidence="1" type="ORF">BegalDRAFT_1505</name>
</gene>
<keyword evidence="2" id="KW-1185">Reference proteome</keyword>
<evidence type="ECO:0000313" key="2">
    <source>
        <dbReference type="Proteomes" id="UP000005744"/>
    </source>
</evidence>
<organism evidence="1 2">
    <name type="scientific">Beggiatoa alba B18LD</name>
    <dbReference type="NCBI Taxonomy" id="395493"/>
    <lineage>
        <taxon>Bacteria</taxon>
        <taxon>Pseudomonadati</taxon>
        <taxon>Pseudomonadota</taxon>
        <taxon>Gammaproteobacteria</taxon>
        <taxon>Thiotrichales</taxon>
        <taxon>Thiotrichaceae</taxon>
        <taxon>Beggiatoa</taxon>
    </lineage>
</organism>
<dbReference type="AlphaFoldDB" id="I3CFJ6"/>
<name>I3CFJ6_9GAMM</name>
<protein>
    <recommendedName>
        <fullName evidence="3">ParB-like nuclease</fullName>
    </recommendedName>
</protein>
<proteinExistence type="predicted"/>
<dbReference type="OrthoDB" id="4219828at2"/>
<dbReference type="eggNOG" id="COG3210">
    <property type="taxonomic scope" value="Bacteria"/>
</dbReference>
<evidence type="ECO:0008006" key="3">
    <source>
        <dbReference type="Google" id="ProtNLM"/>
    </source>
</evidence>
<dbReference type="STRING" id="395493.BegalDRAFT_1505"/>
<dbReference type="EMBL" id="JH600070">
    <property type="protein sequence ID" value="EIJ42389.1"/>
    <property type="molecule type" value="Genomic_DNA"/>
</dbReference>
<sequence length="91" mass="9817">MGPGDILGATVSAVRIGTTAVSVVADVLPIIKGTQRGLRNPELVDQIKNDMLNGNFNYSELRAQIAGYLDDGKYYVTEGHHRMTAALEGDR</sequence>
<reference evidence="1 2" key="1">
    <citation type="submission" date="2011-11" db="EMBL/GenBank/DDBJ databases">
        <title>Improved High-Quality Draft sequence of Beggiatoa alba B18lD.</title>
        <authorList>
            <consortium name="US DOE Joint Genome Institute"/>
            <person name="Lucas S."/>
            <person name="Han J."/>
            <person name="Lapidus A."/>
            <person name="Cheng J.-F."/>
            <person name="Goodwin L."/>
            <person name="Pitluck S."/>
            <person name="Peters L."/>
            <person name="Mikhailova N."/>
            <person name="Held B."/>
            <person name="Detter J.C."/>
            <person name="Han C."/>
            <person name="Tapia R."/>
            <person name="Land M."/>
            <person name="Hauser L."/>
            <person name="Kyrpides N."/>
            <person name="Ivanova N."/>
            <person name="Pagani I."/>
            <person name="Samuel K."/>
            <person name="Teske A."/>
            <person name="Mueller J."/>
            <person name="Woyke T."/>
        </authorList>
    </citation>
    <scope>NUCLEOTIDE SEQUENCE [LARGE SCALE GENOMIC DNA]</scope>
    <source>
        <strain evidence="1 2">B18LD</strain>
    </source>
</reference>
<evidence type="ECO:0000313" key="1">
    <source>
        <dbReference type="EMBL" id="EIJ42389.1"/>
    </source>
</evidence>
<dbReference type="HOGENOM" id="CLU_2421030_0_0_6"/>